<proteinExistence type="inferred from homology"/>
<dbReference type="GO" id="GO:0022625">
    <property type="term" value="C:cytosolic large ribosomal subunit"/>
    <property type="evidence" value="ECO:0007669"/>
    <property type="project" value="TreeGrafter"/>
</dbReference>
<gene>
    <name evidence="6" type="primary">LOC112831335</name>
</gene>
<reference key="1">
    <citation type="submission" date="2019-01" db="UniProtKB">
        <authorList>
            <consortium name="RefSeq"/>
        </authorList>
    </citation>
    <scope>IDENTIFICATION</scope>
</reference>
<evidence type="ECO:0000256" key="3">
    <source>
        <dbReference type="ARBA" id="ARBA00023274"/>
    </source>
</evidence>
<dbReference type="PANTHER" id="PTHR23413:SF1">
    <property type="entry name" value="RIBOSOMAL PROTEIN L32"/>
    <property type="match status" value="1"/>
</dbReference>
<organism evidence="5 6">
    <name type="scientific">Callorhinus ursinus</name>
    <name type="common">Northern fur seal</name>
    <dbReference type="NCBI Taxonomy" id="34884"/>
    <lineage>
        <taxon>Eukaryota</taxon>
        <taxon>Metazoa</taxon>
        <taxon>Chordata</taxon>
        <taxon>Craniata</taxon>
        <taxon>Vertebrata</taxon>
        <taxon>Euteleostomi</taxon>
        <taxon>Mammalia</taxon>
        <taxon>Eutheria</taxon>
        <taxon>Laurasiatheria</taxon>
        <taxon>Carnivora</taxon>
        <taxon>Caniformia</taxon>
        <taxon>Pinnipedia</taxon>
        <taxon>Otariidae</taxon>
        <taxon>Callorhinus</taxon>
    </lineage>
</organism>
<dbReference type="RefSeq" id="XP_025737350.1">
    <property type="nucleotide sequence ID" value="XM_025881565.1"/>
</dbReference>
<keyword evidence="5" id="KW-1185">Reference proteome</keyword>
<evidence type="ECO:0000313" key="6">
    <source>
        <dbReference type="RefSeq" id="XP_025737350.1"/>
    </source>
</evidence>
<name>A0A3Q7PUT4_CALUR</name>
<dbReference type="InterPro" id="IPR001515">
    <property type="entry name" value="Ribosomal_eL32"/>
</dbReference>
<protein>
    <recommendedName>
        <fullName evidence="4">60S ribosomal protein L32</fullName>
    </recommendedName>
</protein>
<sequence>MAIDVQGWDLTCQELKFHRDVDSAAREGGSHLLLRPLVKPKIIKKRTKTFIRHQSDQYVKIKRNQRKPRGTDSRVHRRLGGQILMPSIDYGSNKEKKHTLPSGFRKFLVHNVKEHDVLLMSHTSHGAETDHSGCHKPTVQRAAQPANPNARLHSEESRQTAYVHIAFGIAKTKRFSPS</sequence>
<dbReference type="InParanoid" id="A0A3Q7PUT4"/>
<dbReference type="Pfam" id="PF01655">
    <property type="entry name" value="Ribosomal_L32e"/>
    <property type="match status" value="1"/>
</dbReference>
<keyword evidence="3" id="KW-0687">Ribonucleoprotein</keyword>
<dbReference type="SUPFAM" id="SSF52042">
    <property type="entry name" value="Ribosomal protein L32e"/>
    <property type="match status" value="1"/>
</dbReference>
<dbReference type="SMART" id="SM01393">
    <property type="entry name" value="Ribosomal_L32e"/>
    <property type="match status" value="1"/>
</dbReference>
<comment type="similarity">
    <text evidence="1">Belongs to the eukaryotic ribosomal protein eL32 family.</text>
</comment>
<evidence type="ECO:0000256" key="2">
    <source>
        <dbReference type="ARBA" id="ARBA00022980"/>
    </source>
</evidence>
<dbReference type="GO" id="GO:0003735">
    <property type="term" value="F:structural constituent of ribosome"/>
    <property type="evidence" value="ECO:0007669"/>
    <property type="project" value="InterPro"/>
</dbReference>
<dbReference type="PANTHER" id="PTHR23413">
    <property type="entry name" value="60S RIBOSOMAL PROTEIN L32 AND DNA-DIRECTED RNA POLYMERASE II, SUBUNIT N"/>
    <property type="match status" value="1"/>
</dbReference>
<reference evidence="6" key="2">
    <citation type="submission" date="2025-08" db="UniProtKB">
        <authorList>
            <consortium name="RefSeq"/>
        </authorList>
    </citation>
    <scope>IDENTIFICATION</scope>
    <source>
        <tissue evidence="6">Blood</tissue>
    </source>
</reference>
<evidence type="ECO:0000256" key="1">
    <source>
        <dbReference type="ARBA" id="ARBA00008431"/>
    </source>
</evidence>
<keyword evidence="2" id="KW-0689">Ribosomal protein</keyword>
<dbReference type="Proteomes" id="UP000286641">
    <property type="component" value="Unplaced"/>
</dbReference>
<evidence type="ECO:0000313" key="5">
    <source>
        <dbReference type="Proteomes" id="UP000286641"/>
    </source>
</evidence>
<dbReference type="AlphaFoldDB" id="A0A3Q7PUT4"/>
<dbReference type="InterPro" id="IPR036351">
    <property type="entry name" value="Ribosomal_eL32_sf"/>
</dbReference>
<dbReference type="GO" id="GO:0006412">
    <property type="term" value="P:translation"/>
    <property type="evidence" value="ECO:0007669"/>
    <property type="project" value="InterPro"/>
</dbReference>
<evidence type="ECO:0000256" key="4">
    <source>
        <dbReference type="ARBA" id="ARBA00035335"/>
    </source>
</evidence>
<accession>A0A3Q7PUT4</accession>